<comment type="caution">
    <text evidence="5">The sequence shown here is derived from an EMBL/GenBank/DDBJ whole genome shotgun (WGS) entry which is preliminary data.</text>
</comment>
<dbReference type="GO" id="GO:0008270">
    <property type="term" value="F:zinc ion binding"/>
    <property type="evidence" value="ECO:0007669"/>
    <property type="project" value="InterPro"/>
</dbReference>
<dbReference type="Proteomes" id="UP001443914">
    <property type="component" value="Unassembled WGS sequence"/>
</dbReference>
<dbReference type="Pfam" id="PF14432">
    <property type="entry name" value="DYW_deaminase"/>
    <property type="match status" value="1"/>
</dbReference>
<feature type="repeat" description="PPR" evidence="3">
    <location>
        <begin position="112"/>
        <end position="143"/>
    </location>
</feature>
<dbReference type="FunFam" id="1.25.40.10:FF:000144">
    <property type="entry name" value="Pentatricopeptide repeat-containing protein, mitochondrial"/>
    <property type="match status" value="1"/>
</dbReference>
<evidence type="ECO:0000259" key="4">
    <source>
        <dbReference type="Pfam" id="PF14432"/>
    </source>
</evidence>
<dbReference type="Pfam" id="PF20431">
    <property type="entry name" value="E_motif"/>
    <property type="match status" value="1"/>
</dbReference>
<evidence type="ECO:0000313" key="6">
    <source>
        <dbReference type="Proteomes" id="UP001443914"/>
    </source>
</evidence>
<proteinExistence type="inferred from homology"/>
<dbReference type="GO" id="GO:0009451">
    <property type="term" value="P:RNA modification"/>
    <property type="evidence" value="ECO:0007669"/>
    <property type="project" value="InterPro"/>
</dbReference>
<accession>A0AAW1I666</accession>
<comment type="similarity">
    <text evidence="1">Belongs to the PPR family. PCMP-H subfamily.</text>
</comment>
<dbReference type="AlphaFoldDB" id="A0AAW1I666"/>
<feature type="repeat" description="PPR" evidence="3">
    <location>
        <begin position="338"/>
        <end position="368"/>
    </location>
</feature>
<dbReference type="Pfam" id="PF13041">
    <property type="entry name" value="PPR_2"/>
    <property type="match status" value="2"/>
</dbReference>
<feature type="repeat" description="PPR" evidence="3">
    <location>
        <begin position="369"/>
        <end position="403"/>
    </location>
</feature>
<reference evidence="5" key="1">
    <citation type="submission" date="2024-03" db="EMBL/GenBank/DDBJ databases">
        <title>WGS assembly of Saponaria officinalis var. Norfolk2.</title>
        <authorList>
            <person name="Jenkins J."/>
            <person name="Shu S."/>
            <person name="Grimwood J."/>
            <person name="Barry K."/>
            <person name="Goodstein D."/>
            <person name="Schmutz J."/>
            <person name="Leebens-Mack J."/>
            <person name="Osbourn A."/>
        </authorList>
    </citation>
    <scope>NUCLEOTIDE SEQUENCE [LARGE SCALE GENOMIC DNA]</scope>
    <source>
        <strain evidence="5">JIC</strain>
    </source>
</reference>
<dbReference type="InterPro" id="IPR002885">
    <property type="entry name" value="PPR_rpt"/>
</dbReference>
<sequence length="676" mass="77332">MMKCRWATNKTKLHCTQMKGVFHGNSLKKYRFLHFFKDFSKHHQIISSFSTHSIKNPDFDDNLDKISSNSNSLYNCDEYHDIIYHNKMIMKHIRVDDIESAVKVFEKMRVKTLITWNSMLAGFSKRRGMLRDARQLFDEIPKPDVFTYNTMLSCYLRNSDVDGAKLLFEQMPIKDIASWNTMVSGFAENGLMDHAQRLFSAMPVRNGVSWNAMISGYVECEDLGMAVRLFRLDPFKSVVARTALITGYMKAGNVEVAEKMFEDVPAKNVVSWNAMIAGYVENSRENDAMKLFMQMVKFGVRPSPLTLTSVLLGCSNLSTLILGKQIHQFVYKYPLYLDTTVGTSLLSMYCKCGVLDDAWKLFSEIPRKDLVTWNSMISGYAAYGSSERALALFDKMKNEKIKPDWITFVEVLSACNHVGLVDLGINYFESMEKDYGIKPKSQHYSCMVDLLGRAGKLDEATDLIKKMPFEPHPAIFGSLLGSSRIHKNIEVAEFAANKLFSIDPTNAAAYVQLANVYAVKNQWDNVSRVWQSMKRNNVVKMPGYSWIEIKGTVHDFKSSDRTHPETHTIHEKLLELQRKMKTAGYVPNLEYALHDVGEEQKQKLLLWHSEKLALAYGLMKVPSESPIRIFKNLRVCGDCHAAIKCISGIERREIIVRDNTRFHHFKDGTCSCGDYW</sequence>
<protein>
    <recommendedName>
        <fullName evidence="4">DYW domain-containing protein</fullName>
    </recommendedName>
</protein>
<keyword evidence="2" id="KW-0677">Repeat</keyword>
<feature type="repeat" description="PPR" evidence="3">
    <location>
        <begin position="144"/>
        <end position="178"/>
    </location>
</feature>
<dbReference type="PANTHER" id="PTHR47926:SF410">
    <property type="entry name" value="(WILD MALAYSIAN BANANA) HYPOTHETICAL PROTEIN"/>
    <property type="match status" value="1"/>
</dbReference>
<dbReference type="PANTHER" id="PTHR47926">
    <property type="entry name" value="PENTATRICOPEPTIDE REPEAT-CONTAINING PROTEIN"/>
    <property type="match status" value="1"/>
</dbReference>
<evidence type="ECO:0000256" key="1">
    <source>
        <dbReference type="ARBA" id="ARBA00006643"/>
    </source>
</evidence>
<dbReference type="InterPro" id="IPR032867">
    <property type="entry name" value="DYW_dom"/>
</dbReference>
<organism evidence="5 6">
    <name type="scientific">Saponaria officinalis</name>
    <name type="common">Common soapwort</name>
    <name type="synonym">Lychnis saponaria</name>
    <dbReference type="NCBI Taxonomy" id="3572"/>
    <lineage>
        <taxon>Eukaryota</taxon>
        <taxon>Viridiplantae</taxon>
        <taxon>Streptophyta</taxon>
        <taxon>Embryophyta</taxon>
        <taxon>Tracheophyta</taxon>
        <taxon>Spermatophyta</taxon>
        <taxon>Magnoliopsida</taxon>
        <taxon>eudicotyledons</taxon>
        <taxon>Gunneridae</taxon>
        <taxon>Pentapetalae</taxon>
        <taxon>Caryophyllales</taxon>
        <taxon>Caryophyllaceae</taxon>
        <taxon>Caryophylleae</taxon>
        <taxon>Saponaria</taxon>
    </lineage>
</organism>
<dbReference type="FunFam" id="1.25.40.10:FF:001531">
    <property type="entry name" value="Pentatricopeptide repeat-containing protein At4g16835, mitochondrial"/>
    <property type="match status" value="1"/>
</dbReference>
<keyword evidence="6" id="KW-1185">Reference proteome</keyword>
<gene>
    <name evidence="5" type="ORF">RND81_10G212300</name>
</gene>
<feature type="repeat" description="PPR" evidence="3">
    <location>
        <begin position="268"/>
        <end position="302"/>
    </location>
</feature>
<dbReference type="FunFam" id="1.25.40.10:FF:000553">
    <property type="entry name" value="Pentatricopeptide repeat-containing protein, mitochondrial"/>
    <property type="match status" value="1"/>
</dbReference>
<name>A0AAW1I666_SAPOF</name>
<dbReference type="InterPro" id="IPR046848">
    <property type="entry name" value="E_motif"/>
</dbReference>
<evidence type="ECO:0000256" key="2">
    <source>
        <dbReference type="ARBA" id="ARBA00022737"/>
    </source>
</evidence>
<evidence type="ECO:0000313" key="5">
    <source>
        <dbReference type="EMBL" id="KAK9684476.1"/>
    </source>
</evidence>
<dbReference type="Pfam" id="PF12854">
    <property type="entry name" value="PPR_1"/>
    <property type="match status" value="1"/>
</dbReference>
<feature type="domain" description="DYW" evidence="4">
    <location>
        <begin position="584"/>
        <end position="676"/>
    </location>
</feature>
<dbReference type="InterPro" id="IPR011990">
    <property type="entry name" value="TPR-like_helical_dom_sf"/>
</dbReference>
<dbReference type="SUPFAM" id="SSF48452">
    <property type="entry name" value="TPR-like"/>
    <property type="match status" value="1"/>
</dbReference>
<dbReference type="InterPro" id="IPR046960">
    <property type="entry name" value="PPR_At4g14850-like_plant"/>
</dbReference>
<dbReference type="Pfam" id="PF01535">
    <property type="entry name" value="PPR"/>
    <property type="match status" value="6"/>
</dbReference>
<dbReference type="GO" id="GO:0003723">
    <property type="term" value="F:RNA binding"/>
    <property type="evidence" value="ECO:0007669"/>
    <property type="project" value="InterPro"/>
</dbReference>
<evidence type="ECO:0000256" key="3">
    <source>
        <dbReference type="PROSITE-ProRule" id="PRU00708"/>
    </source>
</evidence>
<dbReference type="Gene3D" id="1.25.40.10">
    <property type="entry name" value="Tetratricopeptide repeat domain"/>
    <property type="match status" value="3"/>
</dbReference>
<dbReference type="PROSITE" id="PS51375">
    <property type="entry name" value="PPR"/>
    <property type="match status" value="5"/>
</dbReference>
<dbReference type="EMBL" id="JBDFQZ010000010">
    <property type="protein sequence ID" value="KAK9684476.1"/>
    <property type="molecule type" value="Genomic_DNA"/>
</dbReference>
<dbReference type="NCBIfam" id="TIGR00756">
    <property type="entry name" value="PPR"/>
    <property type="match status" value="6"/>
</dbReference>